<reference evidence="1" key="1">
    <citation type="submission" date="2009-08" db="EMBL/GenBank/DDBJ databases">
        <title>Annotation of Salpingoeca rosetta.</title>
        <authorList>
            <consortium name="The Broad Institute Genome Sequencing Platform"/>
            <person name="Russ C."/>
            <person name="Cuomo C."/>
            <person name="Burger G."/>
            <person name="Gray M.W."/>
            <person name="Holland P.W.H."/>
            <person name="King N."/>
            <person name="Lang F.B.F."/>
            <person name="Roger A.J."/>
            <person name="Ruiz-Trillo I."/>
            <person name="Young S.K."/>
            <person name="Zeng Q."/>
            <person name="Gargeya S."/>
            <person name="Alvarado L."/>
            <person name="Berlin A."/>
            <person name="Chapman S.B."/>
            <person name="Chen Z."/>
            <person name="Freedman E."/>
            <person name="Gellesch M."/>
            <person name="Goldberg J."/>
            <person name="Griggs A."/>
            <person name="Gujja S."/>
            <person name="Heilman E."/>
            <person name="Heiman D."/>
            <person name="Howarth C."/>
            <person name="Mehta T."/>
            <person name="Neiman D."/>
            <person name="Pearson M."/>
            <person name="Roberts A."/>
            <person name="Saif S."/>
            <person name="Shea T."/>
            <person name="Shenoy N."/>
            <person name="Sisk P."/>
            <person name="Stolte C."/>
            <person name="Sykes S."/>
            <person name="White J."/>
            <person name="Yandava C."/>
            <person name="Haas B."/>
            <person name="Nusbaum C."/>
            <person name="Birren B."/>
        </authorList>
    </citation>
    <scope>NUCLEOTIDE SEQUENCE [LARGE SCALE GENOMIC DNA]</scope>
    <source>
        <strain evidence="1">ATCC 50818</strain>
    </source>
</reference>
<dbReference type="RefSeq" id="XP_004992200.1">
    <property type="nucleotide sequence ID" value="XM_004992143.1"/>
</dbReference>
<sequence>MQTSGTFWWMAKTRGTRTLLDELTAGTDSSWPTLAGQHGCFPSAAASGSFGTAPLSNSGVQVKIGVMMPGTELRIAEPWFVQWPIFLRVGKWSYPSYPLLPRRKAVTSHHFRVPCASELLKIGRSSTSIHAYHHAYHHKQQQQQQQQQQL</sequence>
<dbReference type="KEGG" id="sre:PTSG_12487"/>
<evidence type="ECO:0000313" key="1">
    <source>
        <dbReference type="EMBL" id="EGD75147.1"/>
    </source>
</evidence>
<dbReference type="EMBL" id="GL832971">
    <property type="protein sequence ID" value="EGD75147.1"/>
    <property type="molecule type" value="Genomic_DNA"/>
</dbReference>
<dbReference type="InParanoid" id="F2UEU7"/>
<accession>F2UEU7</accession>
<dbReference type="GeneID" id="16072759"/>
<proteinExistence type="predicted"/>
<evidence type="ECO:0000313" key="2">
    <source>
        <dbReference type="Proteomes" id="UP000007799"/>
    </source>
</evidence>
<dbReference type="Proteomes" id="UP000007799">
    <property type="component" value="Unassembled WGS sequence"/>
</dbReference>
<name>F2UEU7_SALR5</name>
<gene>
    <name evidence="1" type="ORF">PTSG_12487</name>
</gene>
<keyword evidence="2" id="KW-1185">Reference proteome</keyword>
<dbReference type="AlphaFoldDB" id="F2UEU7"/>
<protein>
    <submittedName>
        <fullName evidence="1">Uncharacterized protein</fullName>
    </submittedName>
</protein>
<organism evidence="2">
    <name type="scientific">Salpingoeca rosetta (strain ATCC 50818 / BSB-021)</name>
    <dbReference type="NCBI Taxonomy" id="946362"/>
    <lineage>
        <taxon>Eukaryota</taxon>
        <taxon>Choanoflagellata</taxon>
        <taxon>Craspedida</taxon>
        <taxon>Salpingoecidae</taxon>
        <taxon>Salpingoeca</taxon>
    </lineage>
</organism>